<dbReference type="PANTHER" id="PTHR48022:SF79">
    <property type="entry name" value="LACTOSE PERMEASE, PUTATIVE (AFU_ORTHOLOGUE AFUA_6G01860)-RELATED"/>
    <property type="match status" value="1"/>
</dbReference>
<dbReference type="AlphaFoldDB" id="A0AAD5SZ34"/>
<comment type="subcellular location">
    <subcellularLocation>
        <location evidence="1">Membrane</location>
        <topology evidence="1">Multi-pass membrane protein</topology>
    </subcellularLocation>
</comment>
<evidence type="ECO:0000256" key="2">
    <source>
        <dbReference type="ARBA" id="ARBA00010992"/>
    </source>
</evidence>
<dbReference type="SUPFAM" id="SSF103473">
    <property type="entry name" value="MFS general substrate transporter"/>
    <property type="match status" value="1"/>
</dbReference>
<feature type="transmembrane region" description="Helical" evidence="8">
    <location>
        <begin position="272"/>
        <end position="290"/>
    </location>
</feature>
<feature type="transmembrane region" description="Helical" evidence="8">
    <location>
        <begin position="79"/>
        <end position="101"/>
    </location>
</feature>
<comment type="caution">
    <text evidence="10">The sequence shown here is derived from an EMBL/GenBank/DDBJ whole genome shotgun (WGS) entry which is preliminary data.</text>
</comment>
<feature type="transmembrane region" description="Helical" evidence="8">
    <location>
        <begin position="234"/>
        <end position="252"/>
    </location>
</feature>
<feature type="transmembrane region" description="Helical" evidence="8">
    <location>
        <begin position="302"/>
        <end position="323"/>
    </location>
</feature>
<name>A0AAD5SZ34_9FUNG</name>
<feature type="transmembrane region" description="Helical" evidence="8">
    <location>
        <begin position="24"/>
        <end position="44"/>
    </location>
</feature>
<dbReference type="Gene3D" id="1.20.1250.20">
    <property type="entry name" value="MFS general substrate transporter like domains"/>
    <property type="match status" value="1"/>
</dbReference>
<keyword evidence="4 8" id="KW-0812">Transmembrane</keyword>
<evidence type="ECO:0000259" key="9">
    <source>
        <dbReference type="PROSITE" id="PS50850"/>
    </source>
</evidence>
<comment type="similarity">
    <text evidence="2 7">Belongs to the major facilitator superfamily. Sugar transporter (TC 2.A.1.1) family.</text>
</comment>
<evidence type="ECO:0000313" key="11">
    <source>
        <dbReference type="Proteomes" id="UP001211907"/>
    </source>
</evidence>
<keyword evidence="5 8" id="KW-1133">Transmembrane helix</keyword>
<dbReference type="InterPro" id="IPR005828">
    <property type="entry name" value="MFS_sugar_transport-like"/>
</dbReference>
<evidence type="ECO:0000256" key="5">
    <source>
        <dbReference type="ARBA" id="ARBA00022989"/>
    </source>
</evidence>
<dbReference type="PANTHER" id="PTHR48022">
    <property type="entry name" value="PLASTIDIC GLUCOSE TRANSPORTER 4"/>
    <property type="match status" value="1"/>
</dbReference>
<dbReference type="PROSITE" id="PS50850">
    <property type="entry name" value="MFS"/>
    <property type="match status" value="1"/>
</dbReference>
<dbReference type="FunFam" id="1.20.1250.20:FF:000134">
    <property type="entry name" value="MFS sugar transporter protein"/>
    <property type="match status" value="1"/>
</dbReference>
<keyword evidence="11" id="KW-1185">Reference proteome</keyword>
<dbReference type="GO" id="GO:0005351">
    <property type="term" value="F:carbohydrate:proton symporter activity"/>
    <property type="evidence" value="ECO:0007669"/>
    <property type="project" value="TreeGrafter"/>
</dbReference>
<feature type="transmembrane region" description="Helical" evidence="8">
    <location>
        <begin position="335"/>
        <end position="360"/>
    </location>
</feature>
<dbReference type="Proteomes" id="UP001211907">
    <property type="component" value="Unassembled WGS sequence"/>
</dbReference>
<dbReference type="InterPro" id="IPR050360">
    <property type="entry name" value="MFS_Sugar_Transporters"/>
</dbReference>
<evidence type="ECO:0000256" key="1">
    <source>
        <dbReference type="ARBA" id="ARBA00004141"/>
    </source>
</evidence>
<proteinExistence type="inferred from homology"/>
<sequence length="477" mass="53168">MATLDSFGIAFTGQPDFQSNSDKYALTVSMIQIGEIAGCLFVGYISDTFGRRKTMMAGSIIIIVGVVLELATHNLNVFIFGRFVIGFGVAQVTTAAPTYTLEVAHPHFRAWATGIYNTGWGVGSIPASIILLSVQYVDTSDYAWKLPVGIQAVYSGIVLIGCFFIPESPRWLMMQGREQEARAFLIRYHGNGISDHPIVEMTLGEMREAFEDEAIRKTGSYSAFFKGRAMTYRLWLIIAIAFFSQYAGNWLAGGFTVVTNAQFGFKTAEQQLSLSIANSVLGFIAGQIGASFCERIGRRIMIIYGTIGFIVCWTIILICLQIFNANEELTGVGVAGWIVEQVFGLIYCFSWLSLNALYPAEILPYSARAKGLALCQLFINLSGVIQGFVFIYGDDAWGWKFDSFFLFFNIFALVIEYFFFVETRGYSLEKIDIIFNTPNPVKKSISDVRTVVEVTEISGDKDRGYYLTYSMNDLSRR</sequence>
<evidence type="ECO:0000256" key="4">
    <source>
        <dbReference type="ARBA" id="ARBA00022692"/>
    </source>
</evidence>
<evidence type="ECO:0000256" key="7">
    <source>
        <dbReference type="RuleBase" id="RU003346"/>
    </source>
</evidence>
<evidence type="ECO:0000256" key="6">
    <source>
        <dbReference type="ARBA" id="ARBA00023136"/>
    </source>
</evidence>
<feature type="transmembrane region" description="Helical" evidence="8">
    <location>
        <begin position="142"/>
        <end position="165"/>
    </location>
</feature>
<dbReference type="InterPro" id="IPR020846">
    <property type="entry name" value="MFS_dom"/>
</dbReference>
<dbReference type="NCBIfam" id="TIGR00879">
    <property type="entry name" value="SP"/>
    <property type="match status" value="1"/>
</dbReference>
<dbReference type="GO" id="GO:0016020">
    <property type="term" value="C:membrane"/>
    <property type="evidence" value="ECO:0007669"/>
    <property type="project" value="UniProtKB-SubCell"/>
</dbReference>
<keyword evidence="3 7" id="KW-0813">Transport</keyword>
<dbReference type="EMBL" id="JADGJH010000985">
    <property type="protein sequence ID" value="KAJ3120189.1"/>
    <property type="molecule type" value="Genomic_DNA"/>
</dbReference>
<feature type="transmembrane region" description="Helical" evidence="8">
    <location>
        <begin position="372"/>
        <end position="392"/>
    </location>
</feature>
<accession>A0AAD5SZ34</accession>
<keyword evidence="6 8" id="KW-0472">Membrane</keyword>
<gene>
    <name evidence="10" type="ORF">HK100_012904</name>
</gene>
<dbReference type="Pfam" id="PF00083">
    <property type="entry name" value="Sugar_tr"/>
    <property type="match status" value="1"/>
</dbReference>
<feature type="transmembrane region" description="Helical" evidence="8">
    <location>
        <begin position="56"/>
        <end position="73"/>
    </location>
</feature>
<feature type="transmembrane region" description="Helical" evidence="8">
    <location>
        <begin position="404"/>
        <end position="421"/>
    </location>
</feature>
<protein>
    <recommendedName>
        <fullName evidence="9">Major facilitator superfamily (MFS) profile domain-containing protein</fullName>
    </recommendedName>
</protein>
<evidence type="ECO:0000256" key="3">
    <source>
        <dbReference type="ARBA" id="ARBA00022448"/>
    </source>
</evidence>
<evidence type="ECO:0000313" key="10">
    <source>
        <dbReference type="EMBL" id="KAJ3120189.1"/>
    </source>
</evidence>
<evidence type="ECO:0000256" key="8">
    <source>
        <dbReference type="SAM" id="Phobius"/>
    </source>
</evidence>
<dbReference type="InterPro" id="IPR003663">
    <property type="entry name" value="Sugar/inositol_transpt"/>
</dbReference>
<feature type="transmembrane region" description="Helical" evidence="8">
    <location>
        <begin position="113"/>
        <end position="136"/>
    </location>
</feature>
<feature type="domain" description="Major facilitator superfamily (MFS) profile" evidence="9">
    <location>
        <begin position="1"/>
        <end position="426"/>
    </location>
</feature>
<organism evidence="10 11">
    <name type="scientific">Physocladia obscura</name>
    <dbReference type="NCBI Taxonomy" id="109957"/>
    <lineage>
        <taxon>Eukaryota</taxon>
        <taxon>Fungi</taxon>
        <taxon>Fungi incertae sedis</taxon>
        <taxon>Chytridiomycota</taxon>
        <taxon>Chytridiomycota incertae sedis</taxon>
        <taxon>Chytridiomycetes</taxon>
        <taxon>Chytridiales</taxon>
        <taxon>Chytriomycetaceae</taxon>
        <taxon>Physocladia</taxon>
    </lineage>
</organism>
<reference evidence="10" key="1">
    <citation type="submission" date="2020-05" db="EMBL/GenBank/DDBJ databases">
        <title>Phylogenomic resolution of chytrid fungi.</title>
        <authorList>
            <person name="Stajich J.E."/>
            <person name="Amses K."/>
            <person name="Simmons R."/>
            <person name="Seto K."/>
            <person name="Myers J."/>
            <person name="Bonds A."/>
            <person name="Quandt C.A."/>
            <person name="Barry K."/>
            <person name="Liu P."/>
            <person name="Grigoriev I."/>
            <person name="Longcore J.E."/>
            <person name="James T.Y."/>
        </authorList>
    </citation>
    <scope>NUCLEOTIDE SEQUENCE</scope>
    <source>
        <strain evidence="10">JEL0513</strain>
    </source>
</reference>
<dbReference type="InterPro" id="IPR036259">
    <property type="entry name" value="MFS_trans_sf"/>
</dbReference>